<dbReference type="AlphaFoldDB" id="A0A1G7GNY8"/>
<gene>
    <name evidence="2" type="ORF">SAMN05421855_103252</name>
</gene>
<evidence type="ECO:0000256" key="1">
    <source>
        <dbReference type="SAM" id="SignalP"/>
    </source>
</evidence>
<evidence type="ECO:0000313" key="2">
    <source>
        <dbReference type="EMBL" id="SDE89850.1"/>
    </source>
</evidence>
<feature type="chain" id="PRO_5011706825" description="Curlin associated repeat-containing protein" evidence="1">
    <location>
        <begin position="21"/>
        <end position="163"/>
    </location>
</feature>
<dbReference type="EMBL" id="FNBA01000003">
    <property type="protein sequence ID" value="SDE89850.1"/>
    <property type="molecule type" value="Genomic_DNA"/>
</dbReference>
<protein>
    <recommendedName>
        <fullName evidence="4">Curlin associated repeat-containing protein</fullName>
    </recommendedName>
</protein>
<dbReference type="STRING" id="227084.SAMN05421855_103252"/>
<feature type="signal peptide" evidence="1">
    <location>
        <begin position="1"/>
        <end position="20"/>
    </location>
</feature>
<organism evidence="2 3">
    <name type="scientific">Ulvibacter litoralis</name>
    <dbReference type="NCBI Taxonomy" id="227084"/>
    <lineage>
        <taxon>Bacteria</taxon>
        <taxon>Pseudomonadati</taxon>
        <taxon>Bacteroidota</taxon>
        <taxon>Flavobacteriia</taxon>
        <taxon>Flavobacteriales</taxon>
        <taxon>Flavobacteriaceae</taxon>
        <taxon>Ulvibacter</taxon>
    </lineage>
</organism>
<keyword evidence="3" id="KW-1185">Reference proteome</keyword>
<accession>A0A1G7GNY8</accession>
<proteinExistence type="predicted"/>
<dbReference type="OrthoDB" id="1441793at2"/>
<reference evidence="2 3" key="1">
    <citation type="submission" date="2016-10" db="EMBL/GenBank/DDBJ databases">
        <authorList>
            <person name="de Groot N.N."/>
        </authorList>
    </citation>
    <scope>NUCLEOTIDE SEQUENCE [LARGE SCALE GENOMIC DNA]</scope>
    <source>
        <strain evidence="2 3">DSM 16195</strain>
    </source>
</reference>
<dbReference type="RefSeq" id="WP_093144354.1">
    <property type="nucleotide sequence ID" value="NZ_BMWO01000003.1"/>
</dbReference>
<evidence type="ECO:0008006" key="4">
    <source>
        <dbReference type="Google" id="ProtNLM"/>
    </source>
</evidence>
<keyword evidence="1" id="KW-0732">Signal</keyword>
<evidence type="ECO:0000313" key="3">
    <source>
        <dbReference type="Proteomes" id="UP000199321"/>
    </source>
</evidence>
<dbReference type="Proteomes" id="UP000199321">
    <property type="component" value="Unassembled WGS sequence"/>
</dbReference>
<sequence length="163" mass="17895">MNYKIIPYLFLFFCVSFGFAQTTTEIDDLKGTGQLDQYTKMMSQVDARPVVAPGNSVFVEQIGTNKAIISVTSSQSKVEVFQKGNNNAVDLNYNTSEISSLVIQEGDNNVATDYVHNSQEPSNTVITQYGDNLNVQKFGSNSITNGLQINMTGVNKTIIVNSF</sequence>
<name>A0A1G7GNY8_9FLAO</name>